<gene>
    <name evidence="3" type="ORF">SAMN06264849_105163</name>
</gene>
<sequence length="48" mass="5235">MAGPGGRMSGSEDPSRFDPKTRDNKYGCLTLLTVLIALLLLLSWLDVI</sequence>
<dbReference type="Proteomes" id="UP000315636">
    <property type="component" value="Unassembled WGS sequence"/>
</dbReference>
<evidence type="ECO:0000256" key="1">
    <source>
        <dbReference type="SAM" id="MobiDB-lite"/>
    </source>
</evidence>
<feature type="region of interest" description="Disordered" evidence="1">
    <location>
        <begin position="1"/>
        <end position="23"/>
    </location>
</feature>
<accession>A0A521D6M6</accession>
<organism evidence="3 4">
    <name type="scientific">Melghirimyces algeriensis</name>
    <dbReference type="NCBI Taxonomy" id="910412"/>
    <lineage>
        <taxon>Bacteria</taxon>
        <taxon>Bacillati</taxon>
        <taxon>Bacillota</taxon>
        <taxon>Bacilli</taxon>
        <taxon>Bacillales</taxon>
        <taxon>Thermoactinomycetaceae</taxon>
        <taxon>Melghirimyces</taxon>
    </lineage>
</organism>
<reference evidence="3 4" key="1">
    <citation type="submission" date="2017-05" db="EMBL/GenBank/DDBJ databases">
        <authorList>
            <person name="Varghese N."/>
            <person name="Submissions S."/>
        </authorList>
    </citation>
    <scope>NUCLEOTIDE SEQUENCE [LARGE SCALE GENOMIC DNA]</scope>
    <source>
        <strain evidence="3 4">DSM 45474</strain>
    </source>
</reference>
<keyword evidence="2" id="KW-0812">Transmembrane</keyword>
<dbReference type="AlphaFoldDB" id="A0A521D6M6"/>
<keyword evidence="4" id="KW-1185">Reference proteome</keyword>
<dbReference type="EMBL" id="FXTI01000005">
    <property type="protein sequence ID" value="SMO67275.1"/>
    <property type="molecule type" value="Genomic_DNA"/>
</dbReference>
<keyword evidence="2" id="KW-0472">Membrane</keyword>
<proteinExistence type="predicted"/>
<evidence type="ECO:0000256" key="2">
    <source>
        <dbReference type="SAM" id="Phobius"/>
    </source>
</evidence>
<dbReference type="RefSeq" id="WP_185956175.1">
    <property type="nucleotide sequence ID" value="NZ_FXTI01000005.1"/>
</dbReference>
<evidence type="ECO:0000313" key="3">
    <source>
        <dbReference type="EMBL" id="SMO67275.1"/>
    </source>
</evidence>
<keyword evidence="2" id="KW-1133">Transmembrane helix</keyword>
<evidence type="ECO:0000313" key="4">
    <source>
        <dbReference type="Proteomes" id="UP000315636"/>
    </source>
</evidence>
<name>A0A521D6M6_9BACL</name>
<protein>
    <submittedName>
        <fullName evidence="3">Uncharacterized protein</fullName>
    </submittedName>
</protein>
<feature type="compositionally biased region" description="Basic and acidic residues" evidence="1">
    <location>
        <begin position="13"/>
        <end position="23"/>
    </location>
</feature>
<feature type="transmembrane region" description="Helical" evidence="2">
    <location>
        <begin position="26"/>
        <end position="45"/>
    </location>
</feature>